<name>A0A1Y5RM80_9RHOB</name>
<dbReference type="EMBL" id="FWFO01000001">
    <property type="protein sequence ID" value="SLN20603.1"/>
    <property type="molecule type" value="Genomic_DNA"/>
</dbReference>
<keyword evidence="3" id="KW-1185">Reference proteome</keyword>
<protein>
    <submittedName>
        <fullName evidence="2">Uncharacterized protein</fullName>
    </submittedName>
</protein>
<proteinExistence type="predicted"/>
<evidence type="ECO:0000313" key="2">
    <source>
        <dbReference type="EMBL" id="SLN20603.1"/>
    </source>
</evidence>
<evidence type="ECO:0000313" key="3">
    <source>
        <dbReference type="Proteomes" id="UP000193077"/>
    </source>
</evidence>
<reference evidence="2 3" key="1">
    <citation type="submission" date="2017-03" db="EMBL/GenBank/DDBJ databases">
        <authorList>
            <person name="Afonso C.L."/>
            <person name="Miller P.J."/>
            <person name="Scott M.A."/>
            <person name="Spackman E."/>
            <person name="Goraichik I."/>
            <person name="Dimitrov K.M."/>
            <person name="Suarez D.L."/>
            <person name="Swayne D.E."/>
        </authorList>
    </citation>
    <scope>NUCLEOTIDE SEQUENCE [LARGE SCALE GENOMIC DNA]</scope>
    <source>
        <strain evidence="2 3">CECT 7639</strain>
    </source>
</reference>
<dbReference type="AlphaFoldDB" id="A0A1Y5RM80"/>
<organism evidence="2 3">
    <name type="scientific">Falsiruegeria litorea R37</name>
    <dbReference type="NCBI Taxonomy" id="1200284"/>
    <lineage>
        <taxon>Bacteria</taxon>
        <taxon>Pseudomonadati</taxon>
        <taxon>Pseudomonadota</taxon>
        <taxon>Alphaproteobacteria</taxon>
        <taxon>Rhodobacterales</taxon>
        <taxon>Roseobacteraceae</taxon>
        <taxon>Falsiruegeria</taxon>
    </lineage>
</organism>
<accession>A0A1Y5RM80</accession>
<feature type="transmembrane region" description="Helical" evidence="1">
    <location>
        <begin position="25"/>
        <end position="45"/>
    </location>
</feature>
<keyword evidence="1" id="KW-0812">Transmembrane</keyword>
<sequence length="98" mass="11515">MYSVSHYMAVVYNWMLRHAEAMPRWKGHAVIGVTFVLSVVVLLFAPVWVFLAYSVFVWGPVSVFAHAFNSVWKKRDQIARHRSEGVYRTKKLLKNFRK</sequence>
<gene>
    <name evidence="2" type="ORF">TRL7639_00514</name>
</gene>
<evidence type="ECO:0000256" key="1">
    <source>
        <dbReference type="SAM" id="Phobius"/>
    </source>
</evidence>
<dbReference type="Proteomes" id="UP000193077">
    <property type="component" value="Unassembled WGS sequence"/>
</dbReference>
<dbReference type="OrthoDB" id="7865830at2"/>
<keyword evidence="1" id="KW-1133">Transmembrane helix</keyword>
<feature type="transmembrane region" description="Helical" evidence="1">
    <location>
        <begin position="51"/>
        <end position="72"/>
    </location>
</feature>
<keyword evidence="1" id="KW-0472">Membrane</keyword>